<dbReference type="PANTHER" id="PTHR11254">
    <property type="entry name" value="HECT DOMAIN UBIQUITIN-PROTEIN LIGASE"/>
    <property type="match status" value="1"/>
</dbReference>
<dbReference type="EMBL" id="CP092863">
    <property type="protein sequence ID" value="UYV61041.1"/>
    <property type="molecule type" value="Genomic_DNA"/>
</dbReference>
<name>A0ABY6JWR9_9ARAC</name>
<evidence type="ECO:0000259" key="7">
    <source>
        <dbReference type="PROSITE" id="PS50237"/>
    </source>
</evidence>
<accession>A0ABY6JWR9</accession>
<keyword evidence="9" id="KW-1185">Reference proteome</keyword>
<dbReference type="PANTHER" id="PTHR11254:SF395">
    <property type="entry name" value="E3 UBIQUITIN-PROTEIN LIGASE SMURF1"/>
    <property type="match status" value="1"/>
</dbReference>
<comment type="caution">
    <text evidence="6">Lacks conserved residue(s) required for the propagation of feature annotation.</text>
</comment>
<comment type="catalytic activity">
    <reaction evidence="1">
        <text>S-ubiquitinyl-[E2 ubiquitin-conjugating enzyme]-L-cysteine + [acceptor protein]-L-lysine = [E2 ubiquitin-conjugating enzyme]-L-cysteine + N(6)-ubiquitinyl-[acceptor protein]-L-lysine.</text>
        <dbReference type="EC" id="2.3.2.26"/>
    </reaction>
</comment>
<evidence type="ECO:0000256" key="1">
    <source>
        <dbReference type="ARBA" id="ARBA00000885"/>
    </source>
</evidence>
<evidence type="ECO:0000256" key="5">
    <source>
        <dbReference type="ARBA" id="ARBA00022786"/>
    </source>
</evidence>
<dbReference type="InterPro" id="IPR035983">
    <property type="entry name" value="Hect_E3_ubiquitin_ligase"/>
</dbReference>
<keyword evidence="4" id="KW-0808">Transferase</keyword>
<dbReference type="PROSITE" id="PS50237">
    <property type="entry name" value="HECT"/>
    <property type="match status" value="1"/>
</dbReference>
<gene>
    <name evidence="8" type="ORF">LAZ67_1003205</name>
</gene>
<dbReference type="Gene3D" id="3.30.2410.10">
    <property type="entry name" value="Hect, E3 ligase catalytic domain"/>
    <property type="match status" value="1"/>
</dbReference>
<evidence type="ECO:0000256" key="3">
    <source>
        <dbReference type="ARBA" id="ARBA00012485"/>
    </source>
</evidence>
<dbReference type="Gene3D" id="3.30.2160.10">
    <property type="entry name" value="Hect, E3 ligase catalytic domain"/>
    <property type="match status" value="1"/>
</dbReference>
<sequence length="282" mass="32313">MCSIRFPFLQALGFDGMRRSLSSSWVVDSLASGRPRAPDFARVCLLVPAWFIGWILSQQVCYREKDITNVLDTAFCVEHNAFGQLQVHELKPGGKDIQVTEENKKEYVRLYVNYRFMRGIEQQFLALQKGFNELIPQHLLKPFDEKELELVIGGLGRIDIADWRQNTRLKHCGPEHSVVQWFWRAVENYSEERRARLLQFVTGSSRVPLQGFKALQGSTGAAGPRLFTIHLIDACTDNLPKPTLDCCGYSFNRIDIPPYESYEKLFEKLTQAIEETCGFAVE</sequence>
<dbReference type="Pfam" id="PF00632">
    <property type="entry name" value="HECT"/>
    <property type="match status" value="1"/>
</dbReference>
<organism evidence="8 9">
    <name type="scientific">Cordylochernes scorpioides</name>
    <dbReference type="NCBI Taxonomy" id="51811"/>
    <lineage>
        <taxon>Eukaryota</taxon>
        <taxon>Metazoa</taxon>
        <taxon>Ecdysozoa</taxon>
        <taxon>Arthropoda</taxon>
        <taxon>Chelicerata</taxon>
        <taxon>Arachnida</taxon>
        <taxon>Pseudoscorpiones</taxon>
        <taxon>Cheliferoidea</taxon>
        <taxon>Chernetidae</taxon>
        <taxon>Cordylochernes</taxon>
    </lineage>
</organism>
<dbReference type="Proteomes" id="UP001235939">
    <property type="component" value="Chromosome 01"/>
</dbReference>
<evidence type="ECO:0000313" key="8">
    <source>
        <dbReference type="EMBL" id="UYV61041.1"/>
    </source>
</evidence>
<protein>
    <recommendedName>
        <fullName evidence="3">HECT-type E3 ubiquitin transferase</fullName>
        <ecNumber evidence="3">2.3.2.26</ecNumber>
    </recommendedName>
</protein>
<keyword evidence="5 6" id="KW-0833">Ubl conjugation pathway</keyword>
<evidence type="ECO:0000256" key="4">
    <source>
        <dbReference type="ARBA" id="ARBA00022679"/>
    </source>
</evidence>
<dbReference type="SMART" id="SM00119">
    <property type="entry name" value="HECTc"/>
    <property type="match status" value="1"/>
</dbReference>
<dbReference type="InterPro" id="IPR050409">
    <property type="entry name" value="E3_ubiq-protein_ligase"/>
</dbReference>
<evidence type="ECO:0000256" key="6">
    <source>
        <dbReference type="PROSITE-ProRule" id="PRU00104"/>
    </source>
</evidence>
<dbReference type="InterPro" id="IPR000569">
    <property type="entry name" value="HECT_dom"/>
</dbReference>
<dbReference type="SUPFAM" id="SSF56204">
    <property type="entry name" value="Hect, E3 ligase catalytic domain"/>
    <property type="match status" value="1"/>
</dbReference>
<feature type="domain" description="HECT" evidence="7">
    <location>
        <begin position="54"/>
        <end position="282"/>
    </location>
</feature>
<comment type="pathway">
    <text evidence="2">Protein modification; protein ubiquitination.</text>
</comment>
<dbReference type="EC" id="2.3.2.26" evidence="3"/>
<evidence type="ECO:0000256" key="2">
    <source>
        <dbReference type="ARBA" id="ARBA00004906"/>
    </source>
</evidence>
<proteinExistence type="predicted"/>
<evidence type="ECO:0000313" key="9">
    <source>
        <dbReference type="Proteomes" id="UP001235939"/>
    </source>
</evidence>
<reference evidence="8 9" key="1">
    <citation type="submission" date="2022-01" db="EMBL/GenBank/DDBJ databases">
        <title>A chromosomal length assembly of Cordylochernes scorpioides.</title>
        <authorList>
            <person name="Zeh D."/>
            <person name="Zeh J."/>
        </authorList>
    </citation>
    <scope>NUCLEOTIDE SEQUENCE [LARGE SCALE GENOMIC DNA]</scope>
    <source>
        <strain evidence="8">IN4F17</strain>
        <tissue evidence="8">Whole Body</tissue>
    </source>
</reference>